<evidence type="ECO:0000256" key="3">
    <source>
        <dbReference type="ARBA" id="ARBA00022737"/>
    </source>
</evidence>
<feature type="region of interest" description="Disordered" evidence="5">
    <location>
        <begin position="180"/>
        <end position="207"/>
    </location>
</feature>
<evidence type="ECO:0000256" key="4">
    <source>
        <dbReference type="ARBA" id="ARBA00023242"/>
    </source>
</evidence>
<evidence type="ECO:0000256" key="1">
    <source>
        <dbReference type="ARBA" id="ARBA00004123"/>
    </source>
</evidence>
<evidence type="ECO:0000256" key="5">
    <source>
        <dbReference type="SAM" id="MobiDB-lite"/>
    </source>
</evidence>
<dbReference type="GO" id="GO:0048188">
    <property type="term" value="C:Set1C/COMPASS complex"/>
    <property type="evidence" value="ECO:0007669"/>
    <property type="project" value="InterPro"/>
</dbReference>
<feature type="region of interest" description="Disordered" evidence="5">
    <location>
        <begin position="221"/>
        <end position="281"/>
    </location>
</feature>
<dbReference type="PANTHER" id="PTHR44040:SF1">
    <property type="entry name" value="RETINOBLASTOMA-BINDING PROTEIN 5"/>
    <property type="match status" value="1"/>
</dbReference>
<protein>
    <recommendedName>
        <fullName evidence="7">Anaphase-promoting complex subunit 4 WD40 domain-containing protein</fullName>
    </recommendedName>
</protein>
<keyword evidence="2" id="KW-0853">WD repeat</keyword>
<organism evidence="6">
    <name type="scientific">Chrysotila carterae</name>
    <name type="common">Marine alga</name>
    <name type="synonym">Syracosphaera carterae</name>
    <dbReference type="NCBI Taxonomy" id="13221"/>
    <lineage>
        <taxon>Eukaryota</taxon>
        <taxon>Haptista</taxon>
        <taxon>Haptophyta</taxon>
        <taxon>Prymnesiophyceae</taxon>
        <taxon>Isochrysidales</taxon>
        <taxon>Isochrysidaceae</taxon>
        <taxon>Chrysotila</taxon>
    </lineage>
</organism>
<dbReference type="AlphaFoldDB" id="A0A7S4BZY2"/>
<dbReference type="InterPro" id="IPR015943">
    <property type="entry name" value="WD40/YVTN_repeat-like_dom_sf"/>
</dbReference>
<dbReference type="InterPro" id="IPR037850">
    <property type="entry name" value="RBBP5/Swd1"/>
</dbReference>
<dbReference type="Gene3D" id="2.130.10.10">
    <property type="entry name" value="YVTN repeat-like/Quinoprotein amine dehydrogenase"/>
    <property type="match status" value="1"/>
</dbReference>
<evidence type="ECO:0008006" key="7">
    <source>
        <dbReference type="Google" id="ProtNLM"/>
    </source>
</evidence>
<gene>
    <name evidence="6" type="ORF">PCAR00345_LOCUS34767</name>
</gene>
<accession>A0A7S4BZY2</accession>
<comment type="subcellular location">
    <subcellularLocation>
        <location evidence="1">Nucleus</location>
    </subcellularLocation>
</comment>
<dbReference type="PANTHER" id="PTHR44040">
    <property type="entry name" value="RETINOBLASTOMA-BINDING PROTEIN 5"/>
    <property type="match status" value="1"/>
</dbReference>
<reference evidence="6" key="1">
    <citation type="submission" date="2021-01" db="EMBL/GenBank/DDBJ databases">
        <authorList>
            <person name="Corre E."/>
            <person name="Pelletier E."/>
            <person name="Niang G."/>
            <person name="Scheremetjew M."/>
            <person name="Finn R."/>
            <person name="Kale V."/>
            <person name="Holt S."/>
            <person name="Cochrane G."/>
            <person name="Meng A."/>
            <person name="Brown T."/>
            <person name="Cohen L."/>
        </authorList>
    </citation>
    <scope>NUCLEOTIDE SEQUENCE</scope>
    <source>
        <strain evidence="6">CCMP645</strain>
    </source>
</reference>
<feature type="compositionally biased region" description="Acidic residues" evidence="5">
    <location>
        <begin position="180"/>
        <end position="192"/>
    </location>
</feature>
<proteinExistence type="predicted"/>
<keyword evidence="3" id="KW-0677">Repeat</keyword>
<keyword evidence="4" id="KW-0539">Nucleus</keyword>
<sequence length="281" mass="31054">MTACFDRTGKQVVVGFRRGEVRVVSSESGETLLVVQASGGAAIKGLSLSRDGKSIVLNCTDRVIRAVAFDNLAEGPRAAGRELQDVVNRSQWCHACFSADNEHVIGGSTSATEQKLYIWDLHGHLTKMLDGPKDGAVHFSCHPTRPIVACCARSGGVYVWTKQYCENWSAFAPDFKELEENEEYEEREDEFDIQPAPDPNNTEEDDEVIDVVGVEQSELAHYPDEADDEADLLFLPTRPEPDDDSAVDVAPMDVDGERPNKPKKRKMPSLDPSKPLKRPPI</sequence>
<dbReference type="EMBL" id="HBIZ01054308">
    <property type="protein sequence ID" value="CAE0782071.1"/>
    <property type="molecule type" value="Transcribed_RNA"/>
</dbReference>
<evidence type="ECO:0000256" key="2">
    <source>
        <dbReference type="ARBA" id="ARBA00022574"/>
    </source>
</evidence>
<dbReference type="SUPFAM" id="SSF101908">
    <property type="entry name" value="Putative isomerase YbhE"/>
    <property type="match status" value="1"/>
</dbReference>
<evidence type="ECO:0000313" key="6">
    <source>
        <dbReference type="EMBL" id="CAE0782071.1"/>
    </source>
</evidence>
<name>A0A7S4BZY2_CHRCT</name>